<protein>
    <submittedName>
        <fullName evidence="1">Uncharacterized protein</fullName>
    </submittedName>
</protein>
<dbReference type="EMBL" id="JBHTIF010000001">
    <property type="protein sequence ID" value="MFD0726054.1"/>
    <property type="molecule type" value="Genomic_DNA"/>
</dbReference>
<proteinExistence type="predicted"/>
<accession>A0ABW2YBY3</accession>
<organism evidence="1 2">
    <name type="scientific">Lysobacter brunescens</name>
    <dbReference type="NCBI Taxonomy" id="262323"/>
    <lineage>
        <taxon>Bacteria</taxon>
        <taxon>Pseudomonadati</taxon>
        <taxon>Pseudomonadota</taxon>
        <taxon>Gammaproteobacteria</taxon>
        <taxon>Lysobacterales</taxon>
        <taxon>Lysobacteraceae</taxon>
        <taxon>Lysobacter</taxon>
    </lineage>
</organism>
<name>A0ABW2YBY3_9GAMM</name>
<sequence length="242" mass="27705">MDRDQRVRDRAGCAGAQGAAVADLNGGLVFDPTDEFGEFYTHFRIPRSLEWCDLETLMLFPLRCGFDYTQQTRVPECNALETDCGGVLFVCDDAMRFHAGMLPLAEFRCSSAFAGVSPRAFDELGTVLEVEPALHSRDGFFLEGVWQLDRKLARSLARLPECEWERVVARWHETIMSIYQEEPVCVRYGGWLGRRWGEYWRYNEEYALDGMTSDRLLEVLGDLIEVCRQRKGAEVVCMAFSR</sequence>
<evidence type="ECO:0000313" key="2">
    <source>
        <dbReference type="Proteomes" id="UP001597110"/>
    </source>
</evidence>
<comment type="caution">
    <text evidence="1">The sequence shown here is derived from an EMBL/GenBank/DDBJ whole genome shotgun (WGS) entry which is preliminary data.</text>
</comment>
<gene>
    <name evidence="1" type="ORF">ACFQ0E_10635</name>
</gene>
<keyword evidence="2" id="KW-1185">Reference proteome</keyword>
<reference evidence="2" key="1">
    <citation type="journal article" date="2019" name="Int. J. Syst. Evol. Microbiol.">
        <title>The Global Catalogue of Microorganisms (GCM) 10K type strain sequencing project: providing services to taxonomists for standard genome sequencing and annotation.</title>
        <authorList>
            <consortium name="The Broad Institute Genomics Platform"/>
            <consortium name="The Broad Institute Genome Sequencing Center for Infectious Disease"/>
            <person name="Wu L."/>
            <person name="Ma J."/>
        </authorList>
    </citation>
    <scope>NUCLEOTIDE SEQUENCE [LARGE SCALE GENOMIC DNA]</scope>
    <source>
        <strain evidence="2">CCUG 55585</strain>
    </source>
</reference>
<dbReference type="Proteomes" id="UP001597110">
    <property type="component" value="Unassembled WGS sequence"/>
</dbReference>
<dbReference type="RefSeq" id="WP_386823623.1">
    <property type="nucleotide sequence ID" value="NZ_JBHTIF010000001.1"/>
</dbReference>
<evidence type="ECO:0000313" key="1">
    <source>
        <dbReference type="EMBL" id="MFD0726054.1"/>
    </source>
</evidence>